<reference evidence="14" key="2">
    <citation type="journal article" date="2014" name="PLoS ONE">
        <title>Genome and Transcriptome Analysis of the Fungal Pathogen Fusarium oxysporum f. sp. cubense Causing Banana Vascular Wilt Disease.</title>
        <authorList>
            <person name="Guo L."/>
            <person name="Han L."/>
            <person name="Yang L."/>
            <person name="Zeng H."/>
            <person name="Fan D."/>
            <person name="Zhu Y."/>
            <person name="Feng Y."/>
            <person name="Wang G."/>
            <person name="Peng C."/>
            <person name="Jiang X."/>
            <person name="Zhou D."/>
            <person name="Ni P."/>
            <person name="Liang C."/>
            <person name="Liu L."/>
            <person name="Wang J."/>
            <person name="Mao C."/>
            <person name="Fang X."/>
            <person name="Peng M."/>
            <person name="Huang J."/>
        </authorList>
    </citation>
    <scope>NUCLEOTIDE SEQUENCE [LARGE SCALE GENOMIC DNA]</scope>
    <source>
        <strain evidence="14">race 1</strain>
    </source>
</reference>
<evidence type="ECO:0000256" key="3">
    <source>
        <dbReference type="ARBA" id="ARBA00022475"/>
    </source>
</evidence>
<dbReference type="Gene3D" id="1.20.1560.10">
    <property type="entry name" value="ABC transporter type 1, transmembrane domain"/>
    <property type="match status" value="2"/>
</dbReference>
<dbReference type="VEuPathDB" id="FungiDB:FOC1_g10001657"/>
<evidence type="ECO:0000256" key="5">
    <source>
        <dbReference type="ARBA" id="ARBA00022741"/>
    </source>
</evidence>
<evidence type="ECO:0000256" key="9">
    <source>
        <dbReference type="SAM" id="MobiDB-lite"/>
    </source>
</evidence>
<evidence type="ECO:0000256" key="1">
    <source>
        <dbReference type="ARBA" id="ARBA00004651"/>
    </source>
</evidence>
<dbReference type="InterPro" id="IPR017871">
    <property type="entry name" value="ABC_transporter-like_CS"/>
</dbReference>
<feature type="transmembrane region" description="Helical" evidence="10">
    <location>
        <begin position="437"/>
        <end position="456"/>
    </location>
</feature>
<dbReference type="PROSITE" id="PS50929">
    <property type="entry name" value="ABC_TM1F"/>
    <property type="match status" value="1"/>
</dbReference>
<dbReference type="InterPro" id="IPR011527">
    <property type="entry name" value="ABC1_TM_dom"/>
</dbReference>
<feature type="transmembrane region" description="Helical" evidence="10">
    <location>
        <begin position="22"/>
        <end position="41"/>
    </location>
</feature>
<dbReference type="GO" id="GO:0140359">
    <property type="term" value="F:ABC-type transporter activity"/>
    <property type="evidence" value="ECO:0007669"/>
    <property type="project" value="InterPro"/>
</dbReference>
<evidence type="ECO:0000313" key="14">
    <source>
        <dbReference type="Proteomes" id="UP000016928"/>
    </source>
</evidence>
<feature type="transmembrane region" description="Helical" evidence="10">
    <location>
        <begin position="476"/>
        <end position="497"/>
    </location>
</feature>
<protein>
    <recommendedName>
        <fullName evidence="15">ABC transmembrane type-1 domain-containing protein</fullName>
    </recommendedName>
</protein>
<evidence type="ECO:0000256" key="10">
    <source>
        <dbReference type="SAM" id="Phobius"/>
    </source>
</evidence>
<dbReference type="InterPro" id="IPR036640">
    <property type="entry name" value="ABC1_TM_sf"/>
</dbReference>
<dbReference type="EMBL" id="KB729955">
    <property type="protein sequence ID" value="ENH75800.1"/>
    <property type="molecule type" value="Genomic_DNA"/>
</dbReference>
<keyword evidence="4 10" id="KW-0812">Transmembrane</keyword>
<dbReference type="Proteomes" id="UP000016928">
    <property type="component" value="Unassembled WGS sequence"/>
</dbReference>
<evidence type="ECO:0000256" key="4">
    <source>
        <dbReference type="ARBA" id="ARBA00022692"/>
    </source>
</evidence>
<dbReference type="GO" id="GO:0005524">
    <property type="term" value="F:ATP binding"/>
    <property type="evidence" value="ECO:0007669"/>
    <property type="project" value="UniProtKB-KW"/>
</dbReference>
<feature type="domain" description="ABC transporter" evidence="11">
    <location>
        <begin position="216"/>
        <end position="447"/>
    </location>
</feature>
<evidence type="ECO:0008006" key="15">
    <source>
        <dbReference type="Google" id="ProtNLM"/>
    </source>
</evidence>
<feature type="domain" description="ABC transmembrane type-1" evidence="12">
    <location>
        <begin position="443"/>
        <end position="634"/>
    </location>
</feature>
<dbReference type="GO" id="GO:0016887">
    <property type="term" value="F:ATP hydrolysis activity"/>
    <property type="evidence" value="ECO:0007669"/>
    <property type="project" value="InterPro"/>
</dbReference>
<dbReference type="SUPFAM" id="SSF90123">
    <property type="entry name" value="ABC transporter transmembrane region"/>
    <property type="match status" value="1"/>
</dbReference>
<feature type="compositionally biased region" description="Polar residues" evidence="9">
    <location>
        <begin position="397"/>
        <end position="406"/>
    </location>
</feature>
<reference evidence="14" key="1">
    <citation type="submission" date="2012-09" db="EMBL/GenBank/DDBJ databases">
        <title>Genome sequencing and comparative transcriptomics of race 1 and race 4 of banana pathogen: Fusarium oxysporum f. sp. cubense.</title>
        <authorList>
            <person name="Fang X."/>
            <person name="Huang J."/>
        </authorList>
    </citation>
    <scope>NUCLEOTIDE SEQUENCE [LARGE SCALE GENOMIC DNA]</scope>
    <source>
        <strain evidence="14">race 1</strain>
    </source>
</reference>
<dbReference type="CDD" id="cd18580">
    <property type="entry name" value="ABC_6TM_ABCC_D2"/>
    <property type="match status" value="1"/>
</dbReference>
<name>N4V087_FUSC1</name>
<feature type="transmembrane region" description="Helical" evidence="10">
    <location>
        <begin position="578"/>
        <end position="598"/>
    </location>
</feature>
<keyword evidence="3" id="KW-1003">Cell membrane</keyword>
<dbReference type="HOGENOM" id="CLU_026789_0_0_1"/>
<evidence type="ECO:0000256" key="7">
    <source>
        <dbReference type="ARBA" id="ARBA00022989"/>
    </source>
</evidence>
<dbReference type="PANTHER" id="PTHR24223:SF399">
    <property type="entry name" value="ABC TRANSPORTER ATNG"/>
    <property type="match status" value="1"/>
</dbReference>
<evidence type="ECO:0000256" key="8">
    <source>
        <dbReference type="ARBA" id="ARBA00023136"/>
    </source>
</evidence>
<keyword evidence="8 10" id="KW-0472">Membrane</keyword>
<dbReference type="PROSITE" id="PS00211">
    <property type="entry name" value="ABC_TRANSPORTER_1"/>
    <property type="match status" value="1"/>
</dbReference>
<dbReference type="PANTHER" id="PTHR24223">
    <property type="entry name" value="ATP-BINDING CASSETTE SUB-FAMILY C"/>
    <property type="match status" value="1"/>
</dbReference>
<keyword evidence="5" id="KW-0547">Nucleotide-binding</keyword>
<evidence type="ECO:0000256" key="2">
    <source>
        <dbReference type="ARBA" id="ARBA00022448"/>
    </source>
</evidence>
<dbReference type="OMA" id="WISTNST"/>
<dbReference type="SUPFAM" id="SSF52540">
    <property type="entry name" value="P-loop containing nucleoside triphosphate hydrolases"/>
    <property type="match status" value="1"/>
</dbReference>
<dbReference type="OrthoDB" id="6500128at2759"/>
<feature type="transmembrane region" description="Helical" evidence="10">
    <location>
        <begin position="549"/>
        <end position="572"/>
    </location>
</feature>
<evidence type="ECO:0000313" key="13">
    <source>
        <dbReference type="EMBL" id="ENH75800.1"/>
    </source>
</evidence>
<dbReference type="InterPro" id="IPR044726">
    <property type="entry name" value="ABCC_6TM_D2"/>
</dbReference>
<dbReference type="InterPro" id="IPR003439">
    <property type="entry name" value="ABC_transporter-like_ATP-bd"/>
</dbReference>
<dbReference type="Gene3D" id="3.40.50.300">
    <property type="entry name" value="P-loop containing nucleotide triphosphate hydrolases"/>
    <property type="match status" value="1"/>
</dbReference>
<dbReference type="STRING" id="1229664.N4V087"/>
<dbReference type="PROSITE" id="PS50893">
    <property type="entry name" value="ABC_TRANSPORTER_2"/>
    <property type="match status" value="1"/>
</dbReference>
<proteinExistence type="predicted"/>
<evidence type="ECO:0000256" key="6">
    <source>
        <dbReference type="ARBA" id="ARBA00022840"/>
    </source>
</evidence>
<keyword evidence="2" id="KW-0813">Transport</keyword>
<keyword evidence="7 10" id="KW-1133">Transmembrane helix</keyword>
<evidence type="ECO:0000259" key="12">
    <source>
        <dbReference type="PROSITE" id="PS50929"/>
    </source>
</evidence>
<dbReference type="Pfam" id="PF00005">
    <property type="entry name" value="ABC_tran"/>
    <property type="match status" value="1"/>
</dbReference>
<accession>N4V087</accession>
<gene>
    <name evidence="13" type="ORF">FOC1_g10001657</name>
</gene>
<organism evidence="13 14">
    <name type="scientific">Fusarium oxysporum f. sp. cubense (strain race 1)</name>
    <name type="common">Panama disease fungus</name>
    <dbReference type="NCBI Taxonomy" id="1229664"/>
    <lineage>
        <taxon>Eukaryota</taxon>
        <taxon>Fungi</taxon>
        <taxon>Dikarya</taxon>
        <taxon>Ascomycota</taxon>
        <taxon>Pezizomycotina</taxon>
        <taxon>Sordariomycetes</taxon>
        <taxon>Hypocreomycetidae</taxon>
        <taxon>Hypocreales</taxon>
        <taxon>Nectriaceae</taxon>
        <taxon>Fusarium</taxon>
        <taxon>Fusarium oxysporum species complex</taxon>
    </lineage>
</organism>
<dbReference type="AlphaFoldDB" id="N4V087"/>
<dbReference type="InterPro" id="IPR027417">
    <property type="entry name" value="P-loop_NTPase"/>
</dbReference>
<sequence length="667" mass="73521">MAECVDHVSPWVMLGFEGLHELWASIAQIAIAIAIYVLASYMSWACVAPLRVAVTVPVTQRIGFAQGTWNAAVEKRVNVTSAVLSILKDVRILGIGGPFVTFALYAIILRINDDSNFTASKALTSLSLINLIAAPISEQVQSLPSFTSGLSSLSLIESFVSSTTSSDGRKLQDGKSSLNTRCIYLRGPEADHSIEDQELSELEPSISSYYTSQRTLENSFIVRQAKFGWKADSNVVNSCNFEIQDGALTVIMGPVGCGKSTLLYGLLNAVRYNSGQVWLKHRNVSHYEQTPWLVSRSIRHNITCGTALDQHWYDEILDACALVQDLEHLSCRDMHEVGNEGSSLSGGQRQCIVLSLALFMGTVTVTAEPSSVENAIMATGTAEGDVRVSDNKKRQGQAENNTSSGPSREIFEAKADLRRPTGGWTICSFYARATGRFNAITFLCLCLSCAFCYQFTTMWIQWWSNATDHTHRRSNGFYLGIYALLCALGPSTLYLACWTSMVTMVTRSDIKPHLRVLATVFNAHVSYFSTIDDGITLNRFNQDMQLVDYSLPLAAVHAFLFACICLVQAAVISATANYMAAAIPFCLLVIYFIQRFYLCTPRQLRLLDIEAKAPLYTNFKETILGMNTIRAYGGGFGSFLEILESWYANGSTQDHCASRIAPYLASR</sequence>
<comment type="subcellular location">
    <subcellularLocation>
        <location evidence="1">Cell membrane</location>
        <topology evidence="1">Multi-pass membrane protein</topology>
    </subcellularLocation>
</comment>
<dbReference type="GO" id="GO:0005886">
    <property type="term" value="C:plasma membrane"/>
    <property type="evidence" value="ECO:0007669"/>
    <property type="project" value="UniProtKB-SubCell"/>
</dbReference>
<dbReference type="Pfam" id="PF00664">
    <property type="entry name" value="ABC_membrane"/>
    <property type="match status" value="1"/>
</dbReference>
<evidence type="ECO:0000259" key="11">
    <source>
        <dbReference type="PROSITE" id="PS50893"/>
    </source>
</evidence>
<feature type="region of interest" description="Disordered" evidence="9">
    <location>
        <begin position="386"/>
        <end position="406"/>
    </location>
</feature>
<keyword evidence="6" id="KW-0067">ATP-binding</keyword>
<dbReference type="InterPro" id="IPR050173">
    <property type="entry name" value="ABC_transporter_C-like"/>
</dbReference>